<dbReference type="EMBL" id="BSXT01002783">
    <property type="protein sequence ID" value="GMF50864.1"/>
    <property type="molecule type" value="Genomic_DNA"/>
</dbReference>
<evidence type="ECO:0000313" key="2">
    <source>
        <dbReference type="Proteomes" id="UP001165121"/>
    </source>
</evidence>
<sequence length="190" mass="20403">MFRYCPTSPDDGTSGSLDRDMVTTGTSVVRLGIPSLRSRSAIQLPTAVPYPQTIQSGSTIQLPTVIQSVLAIQPLAVSFKWTGSLGFSETAGGALAHVDGSHTTKHFLDNLFNCHWVDDHINVMTDDGSAWDDADRSLCYAMVAVLGADATNTKQFTKGNTLQQVLGLVFDSDSETVSVPIETLPRLTDL</sequence>
<gene>
    <name evidence="1" type="ORF">Pfra01_002039000</name>
</gene>
<proteinExistence type="predicted"/>
<organism evidence="1 2">
    <name type="scientific">Phytophthora fragariaefolia</name>
    <dbReference type="NCBI Taxonomy" id="1490495"/>
    <lineage>
        <taxon>Eukaryota</taxon>
        <taxon>Sar</taxon>
        <taxon>Stramenopiles</taxon>
        <taxon>Oomycota</taxon>
        <taxon>Peronosporomycetes</taxon>
        <taxon>Peronosporales</taxon>
        <taxon>Peronosporaceae</taxon>
        <taxon>Phytophthora</taxon>
    </lineage>
</organism>
<comment type="caution">
    <text evidence="1">The sequence shown here is derived from an EMBL/GenBank/DDBJ whole genome shotgun (WGS) entry which is preliminary data.</text>
</comment>
<name>A0A9W7D2F5_9STRA</name>
<protein>
    <submittedName>
        <fullName evidence="1">Unnamed protein product</fullName>
    </submittedName>
</protein>
<dbReference type="AlphaFoldDB" id="A0A9W7D2F5"/>
<evidence type="ECO:0000313" key="1">
    <source>
        <dbReference type="EMBL" id="GMF50864.1"/>
    </source>
</evidence>
<reference evidence="1" key="1">
    <citation type="submission" date="2023-04" db="EMBL/GenBank/DDBJ databases">
        <title>Phytophthora fragariaefolia NBRC 109709.</title>
        <authorList>
            <person name="Ichikawa N."/>
            <person name="Sato H."/>
            <person name="Tonouchi N."/>
        </authorList>
    </citation>
    <scope>NUCLEOTIDE SEQUENCE</scope>
    <source>
        <strain evidence="1">NBRC 109709</strain>
    </source>
</reference>
<dbReference type="Proteomes" id="UP001165121">
    <property type="component" value="Unassembled WGS sequence"/>
</dbReference>
<keyword evidence="2" id="KW-1185">Reference proteome</keyword>
<accession>A0A9W7D2F5</accession>